<dbReference type="PROSITE" id="PS50977">
    <property type="entry name" value="HTH_TETR_2"/>
    <property type="match status" value="1"/>
</dbReference>
<dbReference type="InterPro" id="IPR023772">
    <property type="entry name" value="DNA-bd_HTH_TetR-type_CS"/>
</dbReference>
<comment type="caution">
    <text evidence="6">The sequence shown here is derived from an EMBL/GenBank/DDBJ whole genome shotgun (WGS) entry which is preliminary data.</text>
</comment>
<name>A0A1U7J783_9CYAN</name>
<evidence type="ECO:0000256" key="2">
    <source>
        <dbReference type="ARBA" id="ARBA00023125"/>
    </source>
</evidence>
<dbReference type="EMBL" id="MRCG01000005">
    <property type="protein sequence ID" value="OKH48766.1"/>
    <property type="molecule type" value="Genomic_DNA"/>
</dbReference>
<dbReference type="InterPro" id="IPR001647">
    <property type="entry name" value="HTH_TetR"/>
</dbReference>
<keyword evidence="3" id="KW-0804">Transcription</keyword>
<dbReference type="InterPro" id="IPR009057">
    <property type="entry name" value="Homeodomain-like_sf"/>
</dbReference>
<proteinExistence type="predicted"/>
<evidence type="ECO:0000256" key="1">
    <source>
        <dbReference type="ARBA" id="ARBA00023015"/>
    </source>
</evidence>
<dbReference type="SUPFAM" id="SSF46689">
    <property type="entry name" value="Homeodomain-like"/>
    <property type="match status" value="1"/>
</dbReference>
<organism evidence="6 7">
    <name type="scientific">Phormidium tenue NIES-30</name>
    <dbReference type="NCBI Taxonomy" id="549789"/>
    <lineage>
        <taxon>Bacteria</taxon>
        <taxon>Bacillati</taxon>
        <taxon>Cyanobacteriota</taxon>
        <taxon>Cyanophyceae</taxon>
        <taxon>Oscillatoriophycideae</taxon>
        <taxon>Oscillatoriales</taxon>
        <taxon>Oscillatoriaceae</taxon>
        <taxon>Phormidium</taxon>
    </lineage>
</organism>
<accession>A0A1U7J783</accession>
<dbReference type="Pfam" id="PF00440">
    <property type="entry name" value="TetR_N"/>
    <property type="match status" value="1"/>
</dbReference>
<dbReference type="PANTHER" id="PTHR30055:SF234">
    <property type="entry name" value="HTH-TYPE TRANSCRIPTIONAL REGULATOR BETI"/>
    <property type="match status" value="1"/>
</dbReference>
<dbReference type="GO" id="GO:0045892">
    <property type="term" value="P:negative regulation of DNA-templated transcription"/>
    <property type="evidence" value="ECO:0007669"/>
    <property type="project" value="UniProtKB-ARBA"/>
</dbReference>
<keyword evidence="2 4" id="KW-0238">DNA-binding</keyword>
<feature type="DNA-binding region" description="H-T-H motif" evidence="4">
    <location>
        <begin position="32"/>
        <end position="51"/>
    </location>
</feature>
<feature type="domain" description="HTH tetR-type" evidence="5">
    <location>
        <begin position="9"/>
        <end position="69"/>
    </location>
</feature>
<evidence type="ECO:0000256" key="3">
    <source>
        <dbReference type="ARBA" id="ARBA00023163"/>
    </source>
</evidence>
<dbReference type="PROSITE" id="PS01081">
    <property type="entry name" value="HTH_TETR_1"/>
    <property type="match status" value="1"/>
</dbReference>
<reference evidence="6 7" key="1">
    <citation type="submission" date="2016-11" db="EMBL/GenBank/DDBJ databases">
        <title>Draft Genome Sequences of Nine Cyanobacterial Strains from Diverse Habitats.</title>
        <authorList>
            <person name="Zhu T."/>
            <person name="Hou S."/>
            <person name="Lu X."/>
            <person name="Hess W.R."/>
        </authorList>
    </citation>
    <scope>NUCLEOTIDE SEQUENCE [LARGE SCALE GENOMIC DNA]</scope>
    <source>
        <strain evidence="6 7">NIES-30</strain>
    </source>
</reference>
<evidence type="ECO:0000313" key="6">
    <source>
        <dbReference type="EMBL" id="OKH48766.1"/>
    </source>
</evidence>
<dbReference type="STRING" id="549789.NIES30_09535"/>
<dbReference type="PRINTS" id="PR00455">
    <property type="entry name" value="HTHTETR"/>
</dbReference>
<dbReference type="RefSeq" id="WP_073608177.1">
    <property type="nucleotide sequence ID" value="NZ_MRCG01000005.1"/>
</dbReference>
<keyword evidence="1" id="KW-0805">Transcription regulation</keyword>
<dbReference type="FunFam" id="1.10.10.60:FF:000141">
    <property type="entry name" value="TetR family transcriptional regulator"/>
    <property type="match status" value="1"/>
</dbReference>
<keyword evidence="7" id="KW-1185">Reference proteome</keyword>
<dbReference type="AlphaFoldDB" id="A0A1U7J783"/>
<evidence type="ECO:0000259" key="5">
    <source>
        <dbReference type="PROSITE" id="PS50977"/>
    </source>
</evidence>
<dbReference type="GO" id="GO:0000976">
    <property type="term" value="F:transcription cis-regulatory region binding"/>
    <property type="evidence" value="ECO:0007669"/>
    <property type="project" value="TreeGrafter"/>
</dbReference>
<dbReference type="GO" id="GO:0003700">
    <property type="term" value="F:DNA-binding transcription factor activity"/>
    <property type="evidence" value="ECO:0007669"/>
    <property type="project" value="TreeGrafter"/>
</dbReference>
<evidence type="ECO:0000256" key="4">
    <source>
        <dbReference type="PROSITE-ProRule" id="PRU00335"/>
    </source>
</evidence>
<dbReference type="Gene3D" id="1.10.357.10">
    <property type="entry name" value="Tetracycline Repressor, domain 2"/>
    <property type="match status" value="1"/>
</dbReference>
<gene>
    <name evidence="6" type="ORF">NIES30_09535</name>
</gene>
<dbReference type="Proteomes" id="UP000185557">
    <property type="component" value="Unassembled WGS sequence"/>
</dbReference>
<dbReference type="PANTHER" id="PTHR30055">
    <property type="entry name" value="HTH-TYPE TRANSCRIPTIONAL REGULATOR RUTR"/>
    <property type="match status" value="1"/>
</dbReference>
<protein>
    <submittedName>
        <fullName evidence="6">TetR family transcriptional regulator</fullName>
    </submittedName>
</protein>
<dbReference type="Pfam" id="PF14246">
    <property type="entry name" value="TetR_C_7"/>
    <property type="match status" value="1"/>
</dbReference>
<dbReference type="InterPro" id="IPR050109">
    <property type="entry name" value="HTH-type_TetR-like_transc_reg"/>
</dbReference>
<sequence>MVQSPAVLNDKAVQILQGAMQEFLQNGYAGTSMDKVAATAGVSKPTVYNYFKDKEGLFRALIQYVAQARCAQVMGDGNLEGRPEVVIRRLITNAIESELHDLDYQNFVRLVAGESGRFPQLAQAFVEYLTKPAADQLTDYLKSCPELDLPDPEATARVVLGATIFFIMTQSVMHGEHIMPMEPKRLVDSLVSLVTRSQAA</sequence>
<evidence type="ECO:0000313" key="7">
    <source>
        <dbReference type="Proteomes" id="UP000185557"/>
    </source>
</evidence>
<dbReference type="InterPro" id="IPR039536">
    <property type="entry name" value="TetR_C_Proteobacteria"/>
</dbReference>